<feature type="signal peptide" evidence="1">
    <location>
        <begin position="1"/>
        <end position="22"/>
    </location>
</feature>
<dbReference type="Proteomes" id="UP000712600">
    <property type="component" value="Unassembled WGS sequence"/>
</dbReference>
<evidence type="ECO:0000313" key="2">
    <source>
        <dbReference type="EMBL" id="KAF3487385.1"/>
    </source>
</evidence>
<reference evidence="2" key="1">
    <citation type="submission" date="2019-12" db="EMBL/GenBank/DDBJ databases">
        <title>Genome sequencing and annotation of Brassica cretica.</title>
        <authorList>
            <person name="Studholme D.J."/>
            <person name="Sarris P."/>
        </authorList>
    </citation>
    <scope>NUCLEOTIDE SEQUENCE</scope>
    <source>
        <strain evidence="2">PFS-109/04</strain>
        <tissue evidence="2">Leaf</tissue>
    </source>
</reference>
<organism evidence="2 3">
    <name type="scientific">Brassica cretica</name>
    <name type="common">Mustard</name>
    <dbReference type="NCBI Taxonomy" id="69181"/>
    <lineage>
        <taxon>Eukaryota</taxon>
        <taxon>Viridiplantae</taxon>
        <taxon>Streptophyta</taxon>
        <taxon>Embryophyta</taxon>
        <taxon>Tracheophyta</taxon>
        <taxon>Spermatophyta</taxon>
        <taxon>Magnoliopsida</taxon>
        <taxon>eudicotyledons</taxon>
        <taxon>Gunneridae</taxon>
        <taxon>Pentapetalae</taxon>
        <taxon>rosids</taxon>
        <taxon>malvids</taxon>
        <taxon>Brassicales</taxon>
        <taxon>Brassicaceae</taxon>
        <taxon>Brassiceae</taxon>
        <taxon>Brassica</taxon>
    </lineage>
</organism>
<name>A0A8S9MTT8_BRACR</name>
<sequence>MSCTAWRGDSCCSVVLLKFTLGLPHLVIHPAVSASHLLAWTIRCMSSPTLARSYSLLKPPPPTLEFQDPFPTRST</sequence>
<evidence type="ECO:0000256" key="1">
    <source>
        <dbReference type="SAM" id="SignalP"/>
    </source>
</evidence>
<evidence type="ECO:0000313" key="3">
    <source>
        <dbReference type="Proteomes" id="UP000712600"/>
    </source>
</evidence>
<accession>A0A8S9MTT8</accession>
<gene>
    <name evidence="2" type="ORF">F2Q69_00054158</name>
</gene>
<feature type="chain" id="PRO_5035785604" evidence="1">
    <location>
        <begin position="23"/>
        <end position="75"/>
    </location>
</feature>
<dbReference type="EMBL" id="QGKX02002183">
    <property type="protein sequence ID" value="KAF3487385.1"/>
    <property type="molecule type" value="Genomic_DNA"/>
</dbReference>
<dbReference type="AlphaFoldDB" id="A0A8S9MTT8"/>
<keyword evidence="1" id="KW-0732">Signal</keyword>
<proteinExistence type="predicted"/>
<protein>
    <submittedName>
        <fullName evidence="2">Uncharacterized protein</fullName>
    </submittedName>
</protein>
<comment type="caution">
    <text evidence="2">The sequence shown here is derived from an EMBL/GenBank/DDBJ whole genome shotgun (WGS) entry which is preliminary data.</text>
</comment>